<keyword evidence="4 6" id="KW-1133">Transmembrane helix</keyword>
<organism evidence="7 8">
    <name type="scientific">Paracoccidioides lutzii (strain ATCC MYA-826 / Pb01)</name>
    <name type="common">Paracoccidioides brasiliensis</name>
    <dbReference type="NCBI Taxonomy" id="502779"/>
    <lineage>
        <taxon>Eukaryota</taxon>
        <taxon>Fungi</taxon>
        <taxon>Dikarya</taxon>
        <taxon>Ascomycota</taxon>
        <taxon>Pezizomycotina</taxon>
        <taxon>Eurotiomycetes</taxon>
        <taxon>Eurotiomycetidae</taxon>
        <taxon>Onygenales</taxon>
        <taxon>Ajellomycetaceae</taxon>
        <taxon>Paracoccidioides</taxon>
    </lineage>
</organism>
<evidence type="ECO:0000256" key="2">
    <source>
        <dbReference type="ARBA" id="ARBA00022448"/>
    </source>
</evidence>
<gene>
    <name evidence="7" type="ORF">PAAG_08124</name>
</gene>
<keyword evidence="8" id="KW-1185">Reference proteome</keyword>
<dbReference type="OrthoDB" id="3639251at2759"/>
<comment type="subcellular location">
    <subcellularLocation>
        <location evidence="1">Membrane</location>
        <topology evidence="1">Multi-pass membrane protein</topology>
    </subcellularLocation>
</comment>
<accession>C1HBI3</accession>
<dbReference type="Gene3D" id="1.20.1250.20">
    <property type="entry name" value="MFS general substrate transporter like domains"/>
    <property type="match status" value="1"/>
</dbReference>
<evidence type="ECO:0000256" key="3">
    <source>
        <dbReference type="ARBA" id="ARBA00022692"/>
    </source>
</evidence>
<dbReference type="PANTHER" id="PTHR43791">
    <property type="entry name" value="PERMEASE-RELATED"/>
    <property type="match status" value="1"/>
</dbReference>
<name>C1HBI3_PARBA</name>
<dbReference type="RefSeq" id="XP_015700862.1">
    <property type="nucleotide sequence ID" value="XM_015846427.1"/>
</dbReference>
<sequence>MDEKTVISSKAGSASAVDPIYPQNEEDFMTDKMKRRRRKIHAICDKRYRQDQRGGISKSWTHMLVVKLLLRLFKAGFFLGCMYLISCWYRRYQVHQRFAWFYSINIPANAFSSLLAYA</sequence>
<dbReference type="EMBL" id="KN294020">
    <property type="protein sequence ID" value="EEH37706.2"/>
    <property type="molecule type" value="Genomic_DNA"/>
</dbReference>
<dbReference type="GO" id="GO:0022857">
    <property type="term" value="F:transmembrane transporter activity"/>
    <property type="evidence" value="ECO:0007669"/>
    <property type="project" value="TreeGrafter"/>
</dbReference>
<dbReference type="HOGENOM" id="CLU_2073859_0_0_1"/>
<evidence type="ECO:0000256" key="6">
    <source>
        <dbReference type="SAM" id="Phobius"/>
    </source>
</evidence>
<dbReference type="SUPFAM" id="SSF103473">
    <property type="entry name" value="MFS general substrate transporter"/>
    <property type="match status" value="1"/>
</dbReference>
<dbReference type="Proteomes" id="UP000002059">
    <property type="component" value="Partially assembled WGS sequence"/>
</dbReference>
<dbReference type="KEGG" id="pbl:PAAG_08124"/>
<evidence type="ECO:0000256" key="4">
    <source>
        <dbReference type="ARBA" id="ARBA00022989"/>
    </source>
</evidence>
<dbReference type="VEuPathDB" id="FungiDB:PAAG_08124"/>
<evidence type="ECO:0000313" key="8">
    <source>
        <dbReference type="Proteomes" id="UP000002059"/>
    </source>
</evidence>
<dbReference type="PANTHER" id="PTHR43791:SF3">
    <property type="entry name" value="MAJOR FACILITATOR SUPERFAMILY (MFS) PROFILE DOMAIN-CONTAINING PROTEIN"/>
    <property type="match status" value="1"/>
</dbReference>
<dbReference type="InterPro" id="IPR036259">
    <property type="entry name" value="MFS_trans_sf"/>
</dbReference>
<dbReference type="GeneID" id="9093265"/>
<keyword evidence="2" id="KW-0813">Transport</keyword>
<reference evidence="7 8" key="1">
    <citation type="journal article" date="2011" name="PLoS Genet.">
        <title>Comparative genomic analysis of human fungal pathogens causing paracoccidioidomycosis.</title>
        <authorList>
            <person name="Desjardins C.A."/>
            <person name="Champion M.D."/>
            <person name="Holder J.W."/>
            <person name="Muszewska A."/>
            <person name="Goldberg J."/>
            <person name="Bailao A.M."/>
            <person name="Brigido M.M."/>
            <person name="Ferreira M.E."/>
            <person name="Garcia A.M."/>
            <person name="Grynberg M."/>
            <person name="Gujja S."/>
            <person name="Heiman D.I."/>
            <person name="Henn M.R."/>
            <person name="Kodira C.D."/>
            <person name="Leon-Narvaez H."/>
            <person name="Longo L.V."/>
            <person name="Ma L.J."/>
            <person name="Malavazi I."/>
            <person name="Matsuo A.L."/>
            <person name="Morais F.V."/>
            <person name="Pereira M."/>
            <person name="Rodriguez-Brito S."/>
            <person name="Sakthikumar S."/>
            <person name="Salem-Izacc S.M."/>
            <person name="Sykes S.M."/>
            <person name="Teixeira M.M."/>
            <person name="Vallejo M.C."/>
            <person name="Walter M.E."/>
            <person name="Yandava C."/>
            <person name="Young S."/>
            <person name="Zeng Q."/>
            <person name="Zucker J."/>
            <person name="Felipe M.S."/>
            <person name="Goldman G.H."/>
            <person name="Haas B.J."/>
            <person name="McEwen J.G."/>
            <person name="Nino-Vega G."/>
            <person name="Puccia R."/>
            <person name="San-Blas G."/>
            <person name="Soares C.M."/>
            <person name="Birren B.W."/>
            <person name="Cuomo C.A."/>
        </authorList>
    </citation>
    <scope>NUCLEOTIDE SEQUENCE [LARGE SCALE GENOMIC DNA]</scope>
    <source>
        <strain evidence="8">ATCC MYA-826 / Pb01</strain>
    </source>
</reference>
<feature type="transmembrane region" description="Helical" evidence="6">
    <location>
        <begin position="68"/>
        <end position="86"/>
    </location>
</feature>
<evidence type="ECO:0000256" key="5">
    <source>
        <dbReference type="ARBA" id="ARBA00023136"/>
    </source>
</evidence>
<evidence type="ECO:0000256" key="1">
    <source>
        <dbReference type="ARBA" id="ARBA00004141"/>
    </source>
</evidence>
<keyword evidence="3 6" id="KW-0812">Transmembrane</keyword>
<protein>
    <submittedName>
        <fullName evidence="7">Uncharacterized protein</fullName>
    </submittedName>
</protein>
<feature type="transmembrane region" description="Helical" evidence="6">
    <location>
        <begin position="98"/>
        <end position="117"/>
    </location>
</feature>
<keyword evidence="5 6" id="KW-0472">Membrane</keyword>
<evidence type="ECO:0000313" key="7">
    <source>
        <dbReference type="EMBL" id="EEH37706.2"/>
    </source>
</evidence>
<proteinExistence type="predicted"/>
<dbReference type="GO" id="GO:0016020">
    <property type="term" value="C:membrane"/>
    <property type="evidence" value="ECO:0007669"/>
    <property type="project" value="UniProtKB-SubCell"/>
</dbReference>
<dbReference type="AlphaFoldDB" id="C1HBI3"/>